<sequence length="111" mass="11905">MDRQIGYLVIGVTQDSITNVVGDSFLSIVPGLVVIYPNLIILAVAHENNKPESVNDMSLSQSIRFASVRGSKSEDHHSESGGESQLALPAASINNNTEVEENEIEAVPRSS</sequence>
<feature type="compositionally biased region" description="Basic and acidic residues" evidence="1">
    <location>
        <begin position="71"/>
        <end position="80"/>
    </location>
</feature>
<keyword evidence="2" id="KW-1133">Transmembrane helix</keyword>
<evidence type="ECO:0000313" key="3">
    <source>
        <dbReference type="EMBL" id="THV01581.1"/>
    </source>
</evidence>
<protein>
    <submittedName>
        <fullName evidence="3">Uncharacterized protein</fullName>
    </submittedName>
</protein>
<keyword evidence="2" id="KW-0472">Membrane</keyword>
<dbReference type="EMBL" id="ML179087">
    <property type="protein sequence ID" value="THV01581.1"/>
    <property type="molecule type" value="Genomic_DNA"/>
</dbReference>
<feature type="transmembrane region" description="Helical" evidence="2">
    <location>
        <begin position="25"/>
        <end position="45"/>
    </location>
</feature>
<keyword evidence="2" id="KW-0812">Transmembrane</keyword>
<organism evidence="3 4">
    <name type="scientific">Dendrothele bispora (strain CBS 962.96)</name>
    <dbReference type="NCBI Taxonomy" id="1314807"/>
    <lineage>
        <taxon>Eukaryota</taxon>
        <taxon>Fungi</taxon>
        <taxon>Dikarya</taxon>
        <taxon>Basidiomycota</taxon>
        <taxon>Agaricomycotina</taxon>
        <taxon>Agaricomycetes</taxon>
        <taxon>Agaricomycetidae</taxon>
        <taxon>Agaricales</taxon>
        <taxon>Agaricales incertae sedis</taxon>
        <taxon>Dendrothele</taxon>
    </lineage>
</organism>
<feature type="region of interest" description="Disordered" evidence="1">
    <location>
        <begin position="68"/>
        <end position="111"/>
    </location>
</feature>
<keyword evidence="4" id="KW-1185">Reference proteome</keyword>
<evidence type="ECO:0000256" key="2">
    <source>
        <dbReference type="SAM" id="Phobius"/>
    </source>
</evidence>
<evidence type="ECO:0000313" key="4">
    <source>
        <dbReference type="Proteomes" id="UP000297245"/>
    </source>
</evidence>
<name>A0A4S8MGG8_DENBC</name>
<dbReference type="OrthoDB" id="3174319at2759"/>
<accession>A0A4S8MGG8</accession>
<dbReference type="AlphaFoldDB" id="A0A4S8MGG8"/>
<dbReference type="Proteomes" id="UP000297245">
    <property type="component" value="Unassembled WGS sequence"/>
</dbReference>
<evidence type="ECO:0000256" key="1">
    <source>
        <dbReference type="SAM" id="MobiDB-lite"/>
    </source>
</evidence>
<reference evidence="3 4" key="1">
    <citation type="journal article" date="2019" name="Nat. Ecol. Evol.">
        <title>Megaphylogeny resolves global patterns of mushroom evolution.</title>
        <authorList>
            <person name="Varga T."/>
            <person name="Krizsan K."/>
            <person name="Foldi C."/>
            <person name="Dima B."/>
            <person name="Sanchez-Garcia M."/>
            <person name="Sanchez-Ramirez S."/>
            <person name="Szollosi G.J."/>
            <person name="Szarkandi J.G."/>
            <person name="Papp V."/>
            <person name="Albert L."/>
            <person name="Andreopoulos W."/>
            <person name="Angelini C."/>
            <person name="Antonin V."/>
            <person name="Barry K.W."/>
            <person name="Bougher N.L."/>
            <person name="Buchanan P."/>
            <person name="Buyck B."/>
            <person name="Bense V."/>
            <person name="Catcheside P."/>
            <person name="Chovatia M."/>
            <person name="Cooper J."/>
            <person name="Damon W."/>
            <person name="Desjardin D."/>
            <person name="Finy P."/>
            <person name="Geml J."/>
            <person name="Haridas S."/>
            <person name="Hughes K."/>
            <person name="Justo A."/>
            <person name="Karasinski D."/>
            <person name="Kautmanova I."/>
            <person name="Kiss B."/>
            <person name="Kocsube S."/>
            <person name="Kotiranta H."/>
            <person name="LaButti K.M."/>
            <person name="Lechner B.E."/>
            <person name="Liimatainen K."/>
            <person name="Lipzen A."/>
            <person name="Lukacs Z."/>
            <person name="Mihaltcheva S."/>
            <person name="Morgado L.N."/>
            <person name="Niskanen T."/>
            <person name="Noordeloos M.E."/>
            <person name="Ohm R.A."/>
            <person name="Ortiz-Santana B."/>
            <person name="Ovrebo C."/>
            <person name="Racz N."/>
            <person name="Riley R."/>
            <person name="Savchenko A."/>
            <person name="Shiryaev A."/>
            <person name="Soop K."/>
            <person name="Spirin V."/>
            <person name="Szebenyi C."/>
            <person name="Tomsovsky M."/>
            <person name="Tulloss R.E."/>
            <person name="Uehling J."/>
            <person name="Grigoriev I.V."/>
            <person name="Vagvolgyi C."/>
            <person name="Papp T."/>
            <person name="Martin F.M."/>
            <person name="Miettinen O."/>
            <person name="Hibbett D.S."/>
            <person name="Nagy L.G."/>
        </authorList>
    </citation>
    <scope>NUCLEOTIDE SEQUENCE [LARGE SCALE GENOMIC DNA]</scope>
    <source>
        <strain evidence="3 4">CBS 962.96</strain>
    </source>
</reference>
<proteinExistence type="predicted"/>
<gene>
    <name evidence="3" type="ORF">K435DRAFT_793194</name>
</gene>